<comment type="caution">
    <text evidence="1">The sequence shown here is derived from an EMBL/GenBank/DDBJ whole genome shotgun (WGS) entry which is preliminary data.</text>
</comment>
<dbReference type="RefSeq" id="WP_040072060.1">
    <property type="nucleotide sequence ID" value="NZ_JXDG01000111.1"/>
</dbReference>
<dbReference type="OrthoDB" id="6969690at2"/>
<evidence type="ECO:0000313" key="1">
    <source>
        <dbReference type="EMBL" id="KIH80569.1"/>
    </source>
</evidence>
<proteinExistence type="predicted"/>
<dbReference type="PATRIC" id="fig|226910.6.peg.5684"/>
<name>A0A0C2E473_9PSED</name>
<dbReference type="EMBL" id="JXDG01000111">
    <property type="protein sequence ID" value="KIH80569.1"/>
    <property type="molecule type" value="Genomic_DNA"/>
</dbReference>
<gene>
    <name evidence="1" type="ORF">UCMB321_5698</name>
</gene>
<accession>A0A0C2E473</accession>
<dbReference type="AlphaFoldDB" id="A0A0C2E473"/>
<dbReference type="Proteomes" id="UP000031535">
    <property type="component" value="Unassembled WGS sequence"/>
</dbReference>
<evidence type="ECO:0000313" key="2">
    <source>
        <dbReference type="Proteomes" id="UP000031535"/>
    </source>
</evidence>
<reference evidence="1 2" key="1">
    <citation type="submission" date="2015-01" db="EMBL/GenBank/DDBJ databases">
        <title>Complete genome of Pseudomonas batumici UCM B-321 producer of the batumin antibiotic with strong antistaphilococcal and potential anticancer activity.</title>
        <authorList>
            <person name="Klochko V.V."/>
            <person name="Zelena L.B."/>
            <person name="Elena K.A."/>
            <person name="Reva O.N."/>
        </authorList>
    </citation>
    <scope>NUCLEOTIDE SEQUENCE [LARGE SCALE GENOMIC DNA]</scope>
    <source>
        <strain evidence="1 2">UCM B-321</strain>
    </source>
</reference>
<protein>
    <submittedName>
        <fullName evidence="1">Uncharacterized protein</fullName>
    </submittedName>
</protein>
<keyword evidence="2" id="KW-1185">Reference proteome</keyword>
<sequence length="139" mass="15785">MDIERLLRKRQLNVQEQNAVSAYWLMRTAKTWMGTDVPAALAQYGETQGVNWSETIVLKLEVDFPGMPRLFGLLLTQADRFVAFEIDTDSTHQQIESVDRWEDVSAHQDYSTSNSGTGKGFAAIARHVKRELLAQLRNS</sequence>
<organism evidence="1 2">
    <name type="scientific">Pseudomonas batumici</name>
    <dbReference type="NCBI Taxonomy" id="226910"/>
    <lineage>
        <taxon>Bacteria</taxon>
        <taxon>Pseudomonadati</taxon>
        <taxon>Pseudomonadota</taxon>
        <taxon>Gammaproteobacteria</taxon>
        <taxon>Pseudomonadales</taxon>
        <taxon>Pseudomonadaceae</taxon>
        <taxon>Pseudomonas</taxon>
    </lineage>
</organism>